<name>A0A2I1K254_9LACT</name>
<feature type="domain" description="Phage terminase large subunit C-terminal" evidence="2">
    <location>
        <begin position="262"/>
        <end position="420"/>
    </location>
</feature>
<comment type="caution">
    <text evidence="3">The sequence shown here is derived from an EMBL/GenBank/DDBJ whole genome shotgun (WGS) entry which is preliminary data.</text>
</comment>
<dbReference type="PANTHER" id="PTHR39184">
    <property type="match status" value="1"/>
</dbReference>
<accession>A0A2I1K254</accession>
<dbReference type="OrthoDB" id="9768556at2"/>
<dbReference type="Pfam" id="PF04466">
    <property type="entry name" value="Terminase_3"/>
    <property type="match status" value="1"/>
</dbReference>
<dbReference type="EMBL" id="PKHE01000005">
    <property type="protein sequence ID" value="PKY89711.1"/>
    <property type="molecule type" value="Genomic_DNA"/>
</dbReference>
<sequence>MLNIATLINPAFDEVLFTDKPYVVLKGGRASTKSSIIVLKMLLDFLADPKANVLCLRKVGKYLSTSVYEQVKWAIYMLGVEKQFRFYSSPLKIVHKQTQTAFYFSGVDDPMKLKGFKIAQGYIHALWYEELAEFSGREDIDVVEDTFLRVDLPNGKPVKVYYSYNPPKNPYDWINLWVAEKETDPDYLVHHSTYLDDKYGFLGKQMIKKIENYKVTDPDYYRWMYLGEVIGLGTHIYNMGHFKMLKKLPSDDKLIGIVFGLDTGHQQSATACVACGITVKGKLILLDTLYYNPSGKENKLAPSQLSVLVHDFVDEIMFRYKGVPKLKMTIDSAEGALRNQYKLDYGEVWHPVAKKKKQTMIDHVLSLLAEGRFYYLETENNKIFYEEHKMYRYDEKTIESSEPKVIKEDDHSVDAFQYLVLDNARLLDLKV</sequence>
<protein>
    <submittedName>
        <fullName evidence="3">PBSX family phage terminase large subunit</fullName>
    </submittedName>
</protein>
<organism evidence="3 4">
    <name type="scientific">Falseniella ignava</name>
    <dbReference type="NCBI Taxonomy" id="137730"/>
    <lineage>
        <taxon>Bacteria</taxon>
        <taxon>Bacillati</taxon>
        <taxon>Bacillota</taxon>
        <taxon>Bacilli</taxon>
        <taxon>Lactobacillales</taxon>
        <taxon>Aerococcaceae</taxon>
        <taxon>Falseniella</taxon>
    </lineage>
</organism>
<evidence type="ECO:0000313" key="3">
    <source>
        <dbReference type="EMBL" id="PKY89711.1"/>
    </source>
</evidence>
<dbReference type="InterPro" id="IPR035413">
    <property type="entry name" value="Terminase_L_C"/>
</dbReference>
<feature type="domain" description="Phage terminase large subunit N-terminal" evidence="1">
    <location>
        <begin position="22"/>
        <end position="228"/>
    </location>
</feature>
<evidence type="ECO:0000313" key="4">
    <source>
        <dbReference type="Proteomes" id="UP000234384"/>
    </source>
</evidence>
<reference evidence="3 4" key="1">
    <citation type="submission" date="2017-12" db="EMBL/GenBank/DDBJ databases">
        <title>Phylogenetic diversity of female urinary microbiome.</title>
        <authorList>
            <person name="Thomas-White K."/>
            <person name="Wolfe A.J."/>
        </authorList>
    </citation>
    <scope>NUCLEOTIDE SEQUENCE [LARGE SCALE GENOMIC DNA]</scope>
    <source>
        <strain evidence="3 4">UMB0898</strain>
    </source>
</reference>
<dbReference type="InterPro" id="IPR006437">
    <property type="entry name" value="Phage_terminase_lsu"/>
</dbReference>
<dbReference type="AlphaFoldDB" id="A0A2I1K254"/>
<dbReference type="RefSeq" id="WP_101954031.1">
    <property type="nucleotide sequence ID" value="NZ_PKHE01000005.1"/>
</dbReference>
<dbReference type="NCBIfam" id="TIGR01547">
    <property type="entry name" value="phage_term_2"/>
    <property type="match status" value="1"/>
</dbReference>
<dbReference type="InterPro" id="IPR027417">
    <property type="entry name" value="P-loop_NTPase"/>
</dbReference>
<dbReference type="Proteomes" id="UP000234384">
    <property type="component" value="Unassembled WGS sequence"/>
</dbReference>
<proteinExistence type="predicted"/>
<gene>
    <name evidence="3" type="ORF">CYJ57_03100</name>
</gene>
<dbReference type="PANTHER" id="PTHR39184:SF1">
    <property type="entry name" value="PBSX PHAGE TERMINASE LARGE SUBUNIT"/>
    <property type="match status" value="1"/>
</dbReference>
<evidence type="ECO:0000259" key="1">
    <source>
        <dbReference type="Pfam" id="PF04466"/>
    </source>
</evidence>
<dbReference type="Pfam" id="PF17288">
    <property type="entry name" value="Terminase_3C"/>
    <property type="match status" value="1"/>
</dbReference>
<evidence type="ECO:0000259" key="2">
    <source>
        <dbReference type="Pfam" id="PF17288"/>
    </source>
</evidence>
<dbReference type="Gene3D" id="3.40.50.300">
    <property type="entry name" value="P-loop containing nucleotide triphosphate hydrolases"/>
    <property type="match status" value="1"/>
</dbReference>
<dbReference type="InterPro" id="IPR035412">
    <property type="entry name" value="Terminase_L_N"/>
</dbReference>
<dbReference type="InterPro" id="IPR052380">
    <property type="entry name" value="Viral_DNA_packaging_terminase"/>
</dbReference>
<dbReference type="Gene3D" id="3.30.420.280">
    <property type="match status" value="1"/>
</dbReference>